<accession>A0AC61RFH1</accession>
<comment type="caution">
    <text evidence="1">The sequence shown here is derived from an EMBL/GenBank/DDBJ whole genome shotgun (WGS) entry which is preliminary data.</text>
</comment>
<organism evidence="1 2">
    <name type="scientific">Lepagella muris</name>
    <dbReference type="NCBI Taxonomy" id="3032870"/>
    <lineage>
        <taxon>Bacteria</taxon>
        <taxon>Pseudomonadati</taxon>
        <taxon>Bacteroidota</taxon>
        <taxon>Bacteroidia</taxon>
        <taxon>Bacteroidales</taxon>
        <taxon>Muribaculaceae</taxon>
        <taxon>Lepagella</taxon>
    </lineage>
</organism>
<sequence length="126" mass="14500">MNINEIGTIIVDAAITVHRLLGPGLLESCYETCLMYELTTRGLFVERQKSIPIIYGLIKLESGYKIDLLVEKQIVIELKSVETLKDIHTAQILTYMKLGSYRLGYLMNFNERLMKNGIKRYILTIE</sequence>
<evidence type="ECO:0000313" key="1">
    <source>
        <dbReference type="EMBL" id="TGY76621.1"/>
    </source>
</evidence>
<evidence type="ECO:0000313" key="2">
    <source>
        <dbReference type="Proteomes" id="UP000306319"/>
    </source>
</evidence>
<name>A0AC61RFH1_9BACT</name>
<dbReference type="Proteomes" id="UP000306319">
    <property type="component" value="Unassembled WGS sequence"/>
</dbReference>
<dbReference type="EMBL" id="SRYB01000038">
    <property type="protein sequence ID" value="TGY76621.1"/>
    <property type="molecule type" value="Genomic_DNA"/>
</dbReference>
<reference evidence="1" key="1">
    <citation type="submission" date="2019-04" db="EMBL/GenBank/DDBJ databases">
        <title>Microbes associate with the intestines of laboratory mice.</title>
        <authorList>
            <person name="Navarre W."/>
            <person name="Wong E."/>
            <person name="Huang K."/>
            <person name="Tropini C."/>
            <person name="Ng K."/>
            <person name="Yu B."/>
        </authorList>
    </citation>
    <scope>NUCLEOTIDE SEQUENCE</scope>
    <source>
        <strain evidence="1">NM04_E33</strain>
    </source>
</reference>
<gene>
    <name evidence="1" type="ORF">E5331_17795</name>
</gene>
<proteinExistence type="predicted"/>
<protein>
    <submittedName>
        <fullName evidence="1">GxxExxY protein</fullName>
    </submittedName>
</protein>
<keyword evidence="2" id="KW-1185">Reference proteome</keyword>